<evidence type="ECO:0000256" key="1">
    <source>
        <dbReference type="SAM" id="MobiDB-lite"/>
    </source>
</evidence>
<feature type="compositionally biased region" description="Acidic residues" evidence="1">
    <location>
        <begin position="98"/>
        <end position="112"/>
    </location>
</feature>
<name>C3YIC0_BRAFL</name>
<organism>
    <name type="scientific">Branchiostoma floridae</name>
    <name type="common">Florida lancelet</name>
    <name type="synonym">Amphioxus</name>
    <dbReference type="NCBI Taxonomy" id="7739"/>
    <lineage>
        <taxon>Eukaryota</taxon>
        <taxon>Metazoa</taxon>
        <taxon>Chordata</taxon>
        <taxon>Cephalochordata</taxon>
        <taxon>Leptocardii</taxon>
        <taxon>Amphioxiformes</taxon>
        <taxon>Branchiostomatidae</taxon>
        <taxon>Branchiostoma</taxon>
    </lineage>
</organism>
<accession>C3YIC0</accession>
<feature type="compositionally biased region" description="Basic and acidic residues" evidence="1">
    <location>
        <begin position="154"/>
        <end position="176"/>
    </location>
</feature>
<feature type="compositionally biased region" description="Basic residues" evidence="1">
    <location>
        <begin position="139"/>
        <end position="153"/>
    </location>
</feature>
<gene>
    <name evidence="2" type="ORF">BRAFLDRAFT_73414</name>
</gene>
<feature type="compositionally biased region" description="Basic and acidic residues" evidence="1">
    <location>
        <begin position="43"/>
        <end position="59"/>
    </location>
</feature>
<dbReference type="InParanoid" id="C3YIC0"/>
<feature type="compositionally biased region" description="Basic and acidic residues" evidence="1">
    <location>
        <begin position="202"/>
        <end position="214"/>
    </location>
</feature>
<feature type="compositionally biased region" description="Polar residues" evidence="1">
    <location>
        <begin position="60"/>
        <end position="69"/>
    </location>
</feature>
<dbReference type="EMBL" id="GG666514">
    <property type="protein sequence ID" value="EEN60257.1"/>
    <property type="molecule type" value="Genomic_DNA"/>
</dbReference>
<sequence>MAAAIEQWGQVDYIEQKPTKSIPRNAKIGTHWARVFYNGQEPDQGRKTDDQDYGKDETKATASSPTTEANMDYIDKAYEEHVRKDDISDIGETRSTQDEQEEISVEENDNDTELSSHKSDESERNVNVKETTTKANTRTSKRKTKQTKKHQEKKKNNNDNDNDPPRTEEKQKEKKQTSRRRSNSLGDIDEARMSSILNYLRKTKESQSTKRPRESSSSSETAQTLPAKKPQMEGRQQRKSSSAEQQVDGHAVT</sequence>
<reference evidence="2" key="1">
    <citation type="journal article" date="2008" name="Nature">
        <title>The amphioxus genome and the evolution of the chordate karyotype.</title>
        <authorList>
            <consortium name="US DOE Joint Genome Institute (JGI-PGF)"/>
            <person name="Putnam N.H."/>
            <person name="Butts T."/>
            <person name="Ferrier D.E.K."/>
            <person name="Furlong R.F."/>
            <person name="Hellsten U."/>
            <person name="Kawashima T."/>
            <person name="Robinson-Rechavi M."/>
            <person name="Shoguchi E."/>
            <person name="Terry A."/>
            <person name="Yu J.-K."/>
            <person name="Benito-Gutierrez E.L."/>
            <person name="Dubchak I."/>
            <person name="Garcia-Fernandez J."/>
            <person name="Gibson-Brown J.J."/>
            <person name="Grigoriev I.V."/>
            <person name="Horton A.C."/>
            <person name="de Jong P.J."/>
            <person name="Jurka J."/>
            <person name="Kapitonov V.V."/>
            <person name="Kohara Y."/>
            <person name="Kuroki Y."/>
            <person name="Lindquist E."/>
            <person name="Lucas S."/>
            <person name="Osoegawa K."/>
            <person name="Pennacchio L.A."/>
            <person name="Salamov A.A."/>
            <person name="Satou Y."/>
            <person name="Sauka-Spengler T."/>
            <person name="Schmutz J."/>
            <person name="Shin-I T."/>
            <person name="Toyoda A."/>
            <person name="Bronner-Fraser M."/>
            <person name="Fujiyama A."/>
            <person name="Holland L.Z."/>
            <person name="Holland P.W.H."/>
            <person name="Satoh N."/>
            <person name="Rokhsar D.S."/>
        </authorList>
    </citation>
    <scope>NUCLEOTIDE SEQUENCE [LARGE SCALE GENOMIC DNA]</scope>
    <source>
        <strain evidence="2">S238N-H82</strain>
        <tissue evidence="2">Testes</tissue>
    </source>
</reference>
<dbReference type="AlphaFoldDB" id="C3YIC0"/>
<proteinExistence type="predicted"/>
<feature type="compositionally biased region" description="Basic and acidic residues" evidence="1">
    <location>
        <begin position="114"/>
        <end position="127"/>
    </location>
</feature>
<protein>
    <submittedName>
        <fullName evidence="2">Uncharacterized protein</fullName>
    </submittedName>
</protein>
<feature type="compositionally biased region" description="Basic and acidic residues" evidence="1">
    <location>
        <begin position="73"/>
        <end position="97"/>
    </location>
</feature>
<evidence type="ECO:0000313" key="2">
    <source>
        <dbReference type="EMBL" id="EEN60257.1"/>
    </source>
</evidence>
<feature type="region of interest" description="Disordered" evidence="1">
    <location>
        <begin position="1"/>
        <end position="253"/>
    </location>
</feature>